<proteinExistence type="predicted"/>
<dbReference type="Proteomes" id="UP000238634">
    <property type="component" value="Unassembled WGS sequence"/>
</dbReference>
<feature type="region of interest" description="Disordered" evidence="1">
    <location>
        <begin position="1"/>
        <end position="35"/>
    </location>
</feature>
<dbReference type="OrthoDB" id="531088at2"/>
<protein>
    <submittedName>
        <fullName evidence="2">Uncharacterized protein</fullName>
    </submittedName>
</protein>
<evidence type="ECO:0000313" key="3">
    <source>
        <dbReference type="Proteomes" id="UP000238634"/>
    </source>
</evidence>
<feature type="compositionally biased region" description="Basic and acidic residues" evidence="1">
    <location>
        <begin position="68"/>
        <end position="80"/>
    </location>
</feature>
<feature type="compositionally biased region" description="Basic and acidic residues" evidence="1">
    <location>
        <begin position="49"/>
        <end position="58"/>
    </location>
</feature>
<dbReference type="EMBL" id="PVWG01000008">
    <property type="protein sequence ID" value="PSB19872.1"/>
    <property type="molecule type" value="Genomic_DNA"/>
</dbReference>
<feature type="compositionally biased region" description="Basic and acidic residues" evidence="1">
    <location>
        <begin position="109"/>
        <end position="124"/>
    </location>
</feature>
<reference evidence="2 3" key="1">
    <citation type="submission" date="2018-02" db="EMBL/GenBank/DDBJ databases">
        <authorList>
            <person name="Cohen D.B."/>
            <person name="Kent A.D."/>
        </authorList>
    </citation>
    <scope>NUCLEOTIDE SEQUENCE [LARGE SCALE GENOMIC DNA]</scope>
    <source>
        <strain evidence="2 3">ULC007</strain>
    </source>
</reference>
<reference evidence="2 3" key="2">
    <citation type="submission" date="2018-03" db="EMBL/GenBank/DDBJ databases">
        <title>The ancient ancestry and fast evolution of plastids.</title>
        <authorList>
            <person name="Moore K.R."/>
            <person name="Magnabosco C."/>
            <person name="Momper L."/>
            <person name="Gold D.A."/>
            <person name="Bosak T."/>
            <person name="Fournier G.P."/>
        </authorList>
    </citation>
    <scope>NUCLEOTIDE SEQUENCE [LARGE SCALE GENOMIC DNA]</scope>
    <source>
        <strain evidence="2 3">ULC007</strain>
    </source>
</reference>
<feature type="region of interest" description="Disordered" evidence="1">
    <location>
        <begin position="47"/>
        <end position="124"/>
    </location>
</feature>
<organism evidence="2 3">
    <name type="scientific">Phormidesmis priestleyi ULC007</name>
    <dbReference type="NCBI Taxonomy" id="1920490"/>
    <lineage>
        <taxon>Bacteria</taxon>
        <taxon>Bacillati</taxon>
        <taxon>Cyanobacteriota</taxon>
        <taxon>Cyanophyceae</taxon>
        <taxon>Leptolyngbyales</taxon>
        <taxon>Leptolyngbyaceae</taxon>
        <taxon>Phormidesmis</taxon>
    </lineage>
</organism>
<sequence>MSEINSDLNPSQSYDAQQVSEEIAEGSLPAPKVDVSADYEASKEFSVSEIDRADEGEKAAQAASAHAFEVHETEPTHAEAEPTGDPSDFRNMAKSINHDQSTAGNVDDDLIHKAIEKGQPSNHE</sequence>
<feature type="compositionally biased region" description="Polar residues" evidence="1">
    <location>
        <begin position="1"/>
        <end position="20"/>
    </location>
</feature>
<keyword evidence="3" id="KW-1185">Reference proteome</keyword>
<name>A0A2T1DHA7_9CYAN</name>
<comment type="caution">
    <text evidence="2">The sequence shown here is derived from an EMBL/GenBank/DDBJ whole genome shotgun (WGS) entry which is preliminary data.</text>
</comment>
<dbReference type="AlphaFoldDB" id="A0A2T1DHA7"/>
<dbReference type="RefSeq" id="WP_073071014.1">
    <property type="nucleotide sequence ID" value="NZ_MPPI01000010.1"/>
</dbReference>
<evidence type="ECO:0000256" key="1">
    <source>
        <dbReference type="SAM" id="MobiDB-lite"/>
    </source>
</evidence>
<gene>
    <name evidence="2" type="ORF">C7B65_09350</name>
</gene>
<accession>A0A2T1DHA7</accession>
<evidence type="ECO:0000313" key="2">
    <source>
        <dbReference type="EMBL" id="PSB19872.1"/>
    </source>
</evidence>